<evidence type="ECO:0000313" key="2">
    <source>
        <dbReference type="Proteomes" id="UP000223759"/>
    </source>
</evidence>
<gene>
    <name evidence="1" type="ORF">SAMN05216526_0578</name>
</gene>
<accession>A0A1R3VP52</accession>
<dbReference type="EMBL" id="FTPK01000001">
    <property type="protein sequence ID" value="SIT66384.1"/>
    <property type="molecule type" value="Genomic_DNA"/>
</dbReference>
<dbReference type="Proteomes" id="UP000223759">
    <property type="component" value="Unassembled WGS sequence"/>
</dbReference>
<reference evidence="1 2" key="1">
    <citation type="submission" date="2017-01" db="EMBL/GenBank/DDBJ databases">
        <authorList>
            <person name="Mah S.A."/>
            <person name="Swanson W.J."/>
            <person name="Moy G.W."/>
            <person name="Vacquier V.D."/>
        </authorList>
    </citation>
    <scope>NUCLEOTIDE SEQUENCE [LARGE SCALE GENOMIC DNA]</scope>
    <source>
        <strain evidence="1 2">M9</strain>
    </source>
</reference>
<organism evidence="1 2">
    <name type="scientific">Ectothiorhodosinus mongolicus</name>
    <dbReference type="NCBI Taxonomy" id="233100"/>
    <lineage>
        <taxon>Bacteria</taxon>
        <taxon>Pseudomonadati</taxon>
        <taxon>Pseudomonadota</taxon>
        <taxon>Gammaproteobacteria</taxon>
        <taxon>Chromatiales</taxon>
        <taxon>Ectothiorhodospiraceae</taxon>
        <taxon>Ectothiorhodosinus</taxon>
    </lineage>
</organism>
<evidence type="ECO:0000313" key="1">
    <source>
        <dbReference type="EMBL" id="SIT66384.1"/>
    </source>
</evidence>
<dbReference type="RefSeq" id="WP_076754750.1">
    <property type="nucleotide sequence ID" value="NZ_CP023018.1"/>
</dbReference>
<dbReference type="AlphaFoldDB" id="A0A1R3VP52"/>
<keyword evidence="2" id="KW-1185">Reference proteome</keyword>
<sequence>MALVRLVKLNNLQYNANRDPDVYRRSVGKSFRIQAFLVGTGPAKARFTVNGEVRGETTVTLPGRFDCEVSFDTAGSRVGILSIEGNGEQFTQELRLDTVEHDWVG</sequence>
<name>A0A1R3VP52_9GAMM</name>
<proteinExistence type="predicted"/>
<protein>
    <submittedName>
        <fullName evidence="1">Uncharacterized protein</fullName>
    </submittedName>
</protein>
<dbReference type="OrthoDB" id="5295626at2"/>